<feature type="region of interest" description="Disordered" evidence="5">
    <location>
        <begin position="1"/>
        <end position="26"/>
    </location>
</feature>
<dbReference type="EnsemblPlants" id="AET5Gv20243600.1">
    <property type="protein sequence ID" value="AET5Gv20243600.1"/>
    <property type="gene ID" value="AET5Gv20243600"/>
</dbReference>
<dbReference type="PANTHER" id="PTHR23241">
    <property type="entry name" value="LATE EMBRYOGENESIS ABUNDANT PLANTS LEA-RELATED"/>
    <property type="match status" value="1"/>
</dbReference>
<name>A0A453JZ64_AEGTS</name>
<reference evidence="8" key="4">
    <citation type="submission" date="2019-03" db="UniProtKB">
        <authorList>
            <consortium name="EnsemblPlants"/>
        </authorList>
    </citation>
    <scope>IDENTIFICATION</scope>
</reference>
<dbReference type="InterPro" id="IPR053009">
    <property type="entry name" value="Xanthocillin_Biosynth-Assoc"/>
</dbReference>
<feature type="transmembrane region" description="Helical" evidence="6">
    <location>
        <begin position="132"/>
        <end position="151"/>
    </location>
</feature>
<keyword evidence="3 6" id="KW-1133">Transmembrane helix</keyword>
<keyword evidence="2 6" id="KW-0812">Transmembrane</keyword>
<feature type="transmembrane region" description="Helical" evidence="6">
    <location>
        <begin position="234"/>
        <end position="254"/>
    </location>
</feature>
<evidence type="ECO:0000256" key="1">
    <source>
        <dbReference type="ARBA" id="ARBA00004370"/>
    </source>
</evidence>
<dbReference type="Gramene" id="AET5Gv20243600.1">
    <property type="protein sequence ID" value="AET5Gv20243600.1"/>
    <property type="gene ID" value="AET5Gv20243600"/>
</dbReference>
<reference evidence="8" key="5">
    <citation type="journal article" date="2021" name="G3 (Bethesda)">
        <title>Aegilops tauschii genome assembly Aet v5.0 features greater sequence contiguity and improved annotation.</title>
        <authorList>
            <person name="Wang L."/>
            <person name="Zhu T."/>
            <person name="Rodriguez J.C."/>
            <person name="Deal K.R."/>
            <person name="Dubcovsky J."/>
            <person name="McGuire P.E."/>
            <person name="Lux T."/>
            <person name="Spannagl M."/>
            <person name="Mayer K.F.X."/>
            <person name="Baldrich P."/>
            <person name="Meyers B.C."/>
            <person name="Huo N."/>
            <person name="Gu Y.Q."/>
            <person name="Zhou H."/>
            <person name="Devos K.M."/>
            <person name="Bennetzen J.L."/>
            <person name="Unver T."/>
            <person name="Budak H."/>
            <person name="Gulick P.J."/>
            <person name="Galiba G."/>
            <person name="Kalapos B."/>
            <person name="Nelson D.R."/>
            <person name="Li P."/>
            <person name="You F.M."/>
            <person name="Luo M.C."/>
            <person name="Dvorak J."/>
        </authorList>
    </citation>
    <scope>NUCLEOTIDE SEQUENCE [LARGE SCALE GENOMIC DNA]</scope>
    <source>
        <strain evidence="8">cv. AL8/78</strain>
    </source>
</reference>
<dbReference type="InterPro" id="IPR025423">
    <property type="entry name" value="TMEM205-like"/>
</dbReference>
<keyword evidence="9" id="KW-1185">Reference proteome</keyword>
<sequence length="259" mass="28074">MALKLLEGPESPQNTSSTTSFLSSLSQKRRVDSPSLSSSPLSSNRRAMAWATRFLSAVCFFAAGVLFAPDVFIGDRSGSGATAVTAAKVSHLLCFATCWGAALWATFIGGIIMFKNLPRHQFGNLQGKMFPAYFTLISACAAVSVAAFAYLHPWKAASAVERYQLGFLISALGFNLSNLLVFTPMTIEMMKKRHKIERELSIGDEVGWSKNVKTAKSNPTLAAMNKKFGMIHGLSSLANILSFGSLAMHSWYLASKLEL</sequence>
<proteinExistence type="predicted"/>
<evidence type="ECO:0000256" key="3">
    <source>
        <dbReference type="ARBA" id="ARBA00022989"/>
    </source>
</evidence>
<evidence type="ECO:0000313" key="8">
    <source>
        <dbReference type="EnsemblPlants" id="AET5Gv20243600.1"/>
    </source>
</evidence>
<evidence type="ECO:0000259" key="7">
    <source>
        <dbReference type="Pfam" id="PF13664"/>
    </source>
</evidence>
<dbReference type="Pfam" id="PF13664">
    <property type="entry name" value="DUF4149"/>
    <property type="match status" value="1"/>
</dbReference>
<feature type="transmembrane region" description="Helical" evidence="6">
    <location>
        <begin position="50"/>
        <end position="69"/>
    </location>
</feature>
<reference evidence="9" key="2">
    <citation type="journal article" date="2017" name="Nat. Plants">
        <title>The Aegilops tauschii genome reveals multiple impacts of transposons.</title>
        <authorList>
            <person name="Zhao G."/>
            <person name="Zou C."/>
            <person name="Li K."/>
            <person name="Wang K."/>
            <person name="Li T."/>
            <person name="Gao L."/>
            <person name="Zhang X."/>
            <person name="Wang H."/>
            <person name="Yang Z."/>
            <person name="Liu X."/>
            <person name="Jiang W."/>
            <person name="Mao L."/>
            <person name="Kong X."/>
            <person name="Jiao Y."/>
            <person name="Jia J."/>
        </authorList>
    </citation>
    <scope>NUCLEOTIDE SEQUENCE [LARGE SCALE GENOMIC DNA]</scope>
    <source>
        <strain evidence="9">cv. AL8/78</strain>
    </source>
</reference>
<feature type="domain" description="TMEM205-like" evidence="7">
    <location>
        <begin position="93"/>
        <end position="195"/>
    </location>
</feature>
<accession>A0A453JZ64</accession>
<comment type="subcellular location">
    <subcellularLocation>
        <location evidence="1">Membrane</location>
    </subcellularLocation>
</comment>
<feature type="transmembrane region" description="Helical" evidence="6">
    <location>
        <begin position="89"/>
        <end position="112"/>
    </location>
</feature>
<feature type="transmembrane region" description="Helical" evidence="6">
    <location>
        <begin position="163"/>
        <end position="183"/>
    </location>
</feature>
<evidence type="ECO:0000313" key="9">
    <source>
        <dbReference type="Proteomes" id="UP000015105"/>
    </source>
</evidence>
<dbReference type="PANTHER" id="PTHR23241:SF102">
    <property type="entry name" value="LD23009P"/>
    <property type="match status" value="1"/>
</dbReference>
<dbReference type="GO" id="GO:0016020">
    <property type="term" value="C:membrane"/>
    <property type="evidence" value="ECO:0007669"/>
    <property type="project" value="UniProtKB-SubCell"/>
</dbReference>
<evidence type="ECO:0000256" key="6">
    <source>
        <dbReference type="SAM" id="Phobius"/>
    </source>
</evidence>
<feature type="compositionally biased region" description="Low complexity" evidence="5">
    <location>
        <begin position="15"/>
        <end position="26"/>
    </location>
</feature>
<keyword evidence="4 6" id="KW-0472">Membrane</keyword>
<dbReference type="Proteomes" id="UP000015105">
    <property type="component" value="Chromosome 5D"/>
</dbReference>
<reference evidence="9" key="1">
    <citation type="journal article" date="2014" name="Science">
        <title>Ancient hybridizations among the ancestral genomes of bread wheat.</title>
        <authorList>
            <consortium name="International Wheat Genome Sequencing Consortium,"/>
            <person name="Marcussen T."/>
            <person name="Sandve S.R."/>
            <person name="Heier L."/>
            <person name="Spannagl M."/>
            <person name="Pfeifer M."/>
            <person name="Jakobsen K.S."/>
            <person name="Wulff B.B."/>
            <person name="Steuernagel B."/>
            <person name="Mayer K.F."/>
            <person name="Olsen O.A."/>
        </authorList>
    </citation>
    <scope>NUCLEOTIDE SEQUENCE [LARGE SCALE GENOMIC DNA]</scope>
    <source>
        <strain evidence="9">cv. AL8/78</strain>
    </source>
</reference>
<protein>
    <recommendedName>
        <fullName evidence="7">TMEM205-like domain-containing protein</fullName>
    </recommendedName>
</protein>
<dbReference type="AlphaFoldDB" id="A0A453JZ64"/>
<reference evidence="8" key="3">
    <citation type="journal article" date="2017" name="Nature">
        <title>Genome sequence of the progenitor of the wheat D genome Aegilops tauschii.</title>
        <authorList>
            <person name="Luo M.C."/>
            <person name="Gu Y.Q."/>
            <person name="Puiu D."/>
            <person name="Wang H."/>
            <person name="Twardziok S.O."/>
            <person name="Deal K.R."/>
            <person name="Huo N."/>
            <person name="Zhu T."/>
            <person name="Wang L."/>
            <person name="Wang Y."/>
            <person name="McGuire P.E."/>
            <person name="Liu S."/>
            <person name="Long H."/>
            <person name="Ramasamy R.K."/>
            <person name="Rodriguez J.C."/>
            <person name="Van S.L."/>
            <person name="Yuan L."/>
            <person name="Wang Z."/>
            <person name="Xia Z."/>
            <person name="Xiao L."/>
            <person name="Anderson O.D."/>
            <person name="Ouyang S."/>
            <person name="Liang Y."/>
            <person name="Zimin A.V."/>
            <person name="Pertea G."/>
            <person name="Qi P."/>
            <person name="Bennetzen J.L."/>
            <person name="Dai X."/>
            <person name="Dawson M.W."/>
            <person name="Muller H.G."/>
            <person name="Kugler K."/>
            <person name="Rivarola-Duarte L."/>
            <person name="Spannagl M."/>
            <person name="Mayer K.F.X."/>
            <person name="Lu F.H."/>
            <person name="Bevan M.W."/>
            <person name="Leroy P."/>
            <person name="Li P."/>
            <person name="You F.M."/>
            <person name="Sun Q."/>
            <person name="Liu Z."/>
            <person name="Lyons E."/>
            <person name="Wicker T."/>
            <person name="Salzberg S.L."/>
            <person name="Devos K.M."/>
            <person name="Dvorak J."/>
        </authorList>
    </citation>
    <scope>NUCLEOTIDE SEQUENCE [LARGE SCALE GENOMIC DNA]</scope>
    <source>
        <strain evidence="8">cv. AL8/78</strain>
    </source>
</reference>
<evidence type="ECO:0000256" key="5">
    <source>
        <dbReference type="SAM" id="MobiDB-lite"/>
    </source>
</evidence>
<evidence type="ECO:0000256" key="2">
    <source>
        <dbReference type="ARBA" id="ARBA00022692"/>
    </source>
</evidence>
<organism evidence="8 9">
    <name type="scientific">Aegilops tauschii subsp. strangulata</name>
    <name type="common">Goatgrass</name>
    <dbReference type="NCBI Taxonomy" id="200361"/>
    <lineage>
        <taxon>Eukaryota</taxon>
        <taxon>Viridiplantae</taxon>
        <taxon>Streptophyta</taxon>
        <taxon>Embryophyta</taxon>
        <taxon>Tracheophyta</taxon>
        <taxon>Spermatophyta</taxon>
        <taxon>Magnoliopsida</taxon>
        <taxon>Liliopsida</taxon>
        <taxon>Poales</taxon>
        <taxon>Poaceae</taxon>
        <taxon>BOP clade</taxon>
        <taxon>Pooideae</taxon>
        <taxon>Triticodae</taxon>
        <taxon>Triticeae</taxon>
        <taxon>Triticinae</taxon>
        <taxon>Aegilops</taxon>
    </lineage>
</organism>
<evidence type="ECO:0000256" key="4">
    <source>
        <dbReference type="ARBA" id="ARBA00023136"/>
    </source>
</evidence>